<dbReference type="EMBL" id="QLLL01000005">
    <property type="protein sequence ID" value="RAJ04194.1"/>
    <property type="molecule type" value="Genomic_DNA"/>
</dbReference>
<reference evidence="2 3" key="1">
    <citation type="submission" date="2018-06" db="EMBL/GenBank/DDBJ databases">
        <title>Genomic Encyclopedia of Archaeal and Bacterial Type Strains, Phase II (KMG-II): from individual species to whole genera.</title>
        <authorList>
            <person name="Goeker M."/>
        </authorList>
    </citation>
    <scope>NUCLEOTIDE SEQUENCE [LARGE SCALE GENOMIC DNA]</scope>
    <source>
        <strain evidence="2 3">DSM 23857</strain>
    </source>
</reference>
<sequence>MANKDAFLQTINNGYAFKGEFFKLGCAMLDGEVITGADVNLPLKTFNRHGLIAGATGTGKTKTLQVIAEGLSEASIPVLLMDIKGDLSGIAAPGTDTPKIEERYKLIGGKYSPTGFPVELLSLSHEKGVRLRATVSEFGPVLLSKILELNDTQAGLVAMLFKYCDDQQLPLLDLKDFKKVLQFAGNEGKAELEKDYGKISTTSTGTILRKVIELEQQGAEIFFGEKSFEVDDLMHIGDDGRGVISIVRVTDIQDRPKLFSTFMLSLLAELYATLPEEGDLDKPKLVMFIDEAHLIFQEASDALLKQIETIIKLIRSKGVGIFFCTQNPMDVPASILGQLGMKVQHALRAFTAADRKAIKQTAENYPLSDYYKTDELLTQIGIGEALVTCLNEKGIPTPLAATMLTTPRSRMDILSDIELDALVAKSKLVKKYNETIDSESAYEMLNAKLEEAAAKTAAAPAAKQTGKTKEEKGILETILTSSAAKQAGRTATNIITRSILGALGLGGKSSKKSSWF</sequence>
<dbReference type="Pfam" id="PF05872">
    <property type="entry name" value="HerA_C"/>
    <property type="match status" value="1"/>
</dbReference>
<gene>
    <name evidence="2" type="ORF">LX64_03072</name>
</gene>
<dbReference type="PANTHER" id="PTHR30121:SF6">
    <property type="entry name" value="SLR6007 PROTEIN"/>
    <property type="match status" value="1"/>
</dbReference>
<dbReference type="OrthoDB" id="9758751at2"/>
<feature type="domain" description="Helicase HerA-like C-terminal" evidence="1">
    <location>
        <begin position="36"/>
        <end position="498"/>
    </location>
</feature>
<dbReference type="Proteomes" id="UP000249547">
    <property type="component" value="Unassembled WGS sequence"/>
</dbReference>
<dbReference type="SUPFAM" id="SSF52540">
    <property type="entry name" value="P-loop containing nucleoside triphosphate hydrolases"/>
    <property type="match status" value="1"/>
</dbReference>
<dbReference type="InterPro" id="IPR033186">
    <property type="entry name" value="HerA_C"/>
</dbReference>
<dbReference type="RefSeq" id="WP_111598491.1">
    <property type="nucleotide sequence ID" value="NZ_QLLL01000005.1"/>
</dbReference>
<proteinExistence type="predicted"/>
<evidence type="ECO:0000313" key="3">
    <source>
        <dbReference type="Proteomes" id="UP000249547"/>
    </source>
</evidence>
<organism evidence="2 3">
    <name type="scientific">Chitinophaga skermanii</name>
    <dbReference type="NCBI Taxonomy" id="331697"/>
    <lineage>
        <taxon>Bacteria</taxon>
        <taxon>Pseudomonadati</taxon>
        <taxon>Bacteroidota</taxon>
        <taxon>Chitinophagia</taxon>
        <taxon>Chitinophagales</taxon>
        <taxon>Chitinophagaceae</taxon>
        <taxon>Chitinophaga</taxon>
    </lineage>
</organism>
<accession>A0A327QKG4</accession>
<dbReference type="InterPro" id="IPR051162">
    <property type="entry name" value="T4SS_component"/>
</dbReference>
<evidence type="ECO:0000259" key="1">
    <source>
        <dbReference type="Pfam" id="PF05872"/>
    </source>
</evidence>
<comment type="caution">
    <text evidence="2">The sequence shown here is derived from an EMBL/GenBank/DDBJ whole genome shotgun (WGS) entry which is preliminary data.</text>
</comment>
<name>A0A327QKG4_9BACT</name>
<protein>
    <recommendedName>
        <fullName evidence="1">Helicase HerA-like C-terminal domain-containing protein</fullName>
    </recommendedName>
</protein>
<dbReference type="PANTHER" id="PTHR30121">
    <property type="entry name" value="UNCHARACTERIZED PROTEIN YJGR-RELATED"/>
    <property type="match status" value="1"/>
</dbReference>
<dbReference type="InterPro" id="IPR027417">
    <property type="entry name" value="P-loop_NTPase"/>
</dbReference>
<keyword evidence="3" id="KW-1185">Reference proteome</keyword>
<dbReference type="AlphaFoldDB" id="A0A327QKG4"/>
<evidence type="ECO:0000313" key="2">
    <source>
        <dbReference type="EMBL" id="RAJ04194.1"/>
    </source>
</evidence>
<dbReference type="Gene3D" id="3.40.50.300">
    <property type="entry name" value="P-loop containing nucleotide triphosphate hydrolases"/>
    <property type="match status" value="2"/>
</dbReference>